<feature type="domain" description="Fork-head" evidence="8">
    <location>
        <begin position="187"/>
        <end position="263"/>
    </location>
</feature>
<keyword evidence="4" id="KW-0804">Transcription</keyword>
<reference evidence="9 10" key="1">
    <citation type="submission" date="2014-09" db="EMBL/GenBank/DDBJ databases">
        <authorList>
            <person name="Martin A.A."/>
        </authorList>
    </citation>
    <scope>NUCLEOTIDE SEQUENCE</scope>
    <source>
        <strain evidence="10">ED321</strain>
        <strain evidence="9">ED321 Heterogonic</strain>
    </source>
</reference>
<dbReference type="GO" id="GO:0000987">
    <property type="term" value="F:cis-regulatory region sequence-specific DNA binding"/>
    <property type="evidence" value="ECO:0007669"/>
    <property type="project" value="TreeGrafter"/>
</dbReference>
<accession>A0A090L812</accession>
<dbReference type="CDD" id="cd20036">
    <property type="entry name" value="FH_FOXR"/>
    <property type="match status" value="1"/>
</dbReference>
<dbReference type="AlphaFoldDB" id="A0A090L812"/>
<dbReference type="OrthoDB" id="10070006at2759"/>
<dbReference type="STRING" id="34506.A0A090L812"/>
<evidence type="ECO:0000256" key="1">
    <source>
        <dbReference type="ARBA" id="ARBA00004123"/>
    </source>
</evidence>
<feature type="region of interest" description="Disordered" evidence="7">
    <location>
        <begin position="31"/>
        <end position="55"/>
    </location>
</feature>
<feature type="compositionally biased region" description="Polar residues" evidence="7">
    <location>
        <begin position="34"/>
        <end position="44"/>
    </location>
</feature>
<dbReference type="WBParaSite" id="SRAE_2000061500.1">
    <property type="protein sequence ID" value="SRAE_2000061500.1"/>
    <property type="gene ID" value="WBGene00260811"/>
</dbReference>
<evidence type="ECO:0000256" key="5">
    <source>
        <dbReference type="ARBA" id="ARBA00023242"/>
    </source>
</evidence>
<dbReference type="RefSeq" id="XP_024505141.1">
    <property type="nucleotide sequence ID" value="XM_024651466.1"/>
</dbReference>
<dbReference type="PROSITE" id="PS00658">
    <property type="entry name" value="FORK_HEAD_2"/>
    <property type="match status" value="1"/>
</dbReference>
<dbReference type="PROSITE" id="PS50039">
    <property type="entry name" value="FORK_HEAD_3"/>
    <property type="match status" value="1"/>
</dbReference>
<dbReference type="Proteomes" id="UP000035682">
    <property type="component" value="Unplaced"/>
</dbReference>
<evidence type="ECO:0000313" key="11">
    <source>
        <dbReference type="WBParaSite" id="SRAE_2000061500.1"/>
    </source>
</evidence>
<dbReference type="EMBL" id="LN609529">
    <property type="protein sequence ID" value="CEF65941.1"/>
    <property type="molecule type" value="Genomic_DNA"/>
</dbReference>
<feature type="region of interest" description="Disordered" evidence="7">
    <location>
        <begin position="508"/>
        <end position="565"/>
    </location>
</feature>
<proteinExistence type="predicted"/>
<evidence type="ECO:0000256" key="2">
    <source>
        <dbReference type="ARBA" id="ARBA00023015"/>
    </source>
</evidence>
<dbReference type="GeneID" id="36378305"/>
<keyword evidence="3 6" id="KW-0238">DNA-binding</keyword>
<dbReference type="GO" id="GO:0003700">
    <property type="term" value="F:DNA-binding transcription factor activity"/>
    <property type="evidence" value="ECO:0007669"/>
    <property type="project" value="InterPro"/>
</dbReference>
<evidence type="ECO:0000256" key="4">
    <source>
        <dbReference type="ARBA" id="ARBA00023163"/>
    </source>
</evidence>
<reference evidence="11" key="2">
    <citation type="submission" date="2020-12" db="UniProtKB">
        <authorList>
            <consortium name="WormBaseParasite"/>
        </authorList>
    </citation>
    <scope>IDENTIFICATION</scope>
</reference>
<dbReference type="eggNOG" id="KOG2294">
    <property type="taxonomic scope" value="Eukaryota"/>
</dbReference>
<dbReference type="InterPro" id="IPR001766">
    <property type="entry name" value="Fork_head_dom"/>
</dbReference>
<dbReference type="InterPro" id="IPR047119">
    <property type="entry name" value="FOXN2/3-like"/>
</dbReference>
<dbReference type="PRINTS" id="PR00053">
    <property type="entry name" value="FORKHEAD"/>
</dbReference>
<keyword evidence="10" id="KW-1185">Reference proteome</keyword>
<feature type="compositionally biased region" description="Low complexity" evidence="7">
    <location>
        <begin position="538"/>
        <end position="551"/>
    </location>
</feature>
<keyword evidence="5 6" id="KW-0539">Nucleus</keyword>
<dbReference type="WormBase" id="SRAE_2000061500">
    <property type="protein sequence ID" value="SRP08554"/>
    <property type="gene ID" value="WBGene00260811"/>
</dbReference>
<feature type="DNA-binding region" description="Fork-head" evidence="6">
    <location>
        <begin position="187"/>
        <end position="263"/>
    </location>
</feature>
<dbReference type="CTD" id="36378305"/>
<evidence type="ECO:0000313" key="12">
    <source>
        <dbReference type="WormBase" id="SRAE_2000061500"/>
    </source>
</evidence>
<evidence type="ECO:0000256" key="3">
    <source>
        <dbReference type="ARBA" id="ARBA00023125"/>
    </source>
</evidence>
<feature type="compositionally biased region" description="Basic and acidic residues" evidence="7">
    <location>
        <begin position="552"/>
        <end position="562"/>
    </location>
</feature>
<gene>
    <name evidence="9 11 12" type="ORF">SRAE_2000061500</name>
</gene>
<dbReference type="GO" id="GO:0005634">
    <property type="term" value="C:nucleus"/>
    <property type="evidence" value="ECO:0007669"/>
    <property type="project" value="UniProtKB-SubCell"/>
</dbReference>
<feature type="compositionally biased region" description="Low complexity" evidence="7">
    <location>
        <begin position="509"/>
        <end position="524"/>
    </location>
</feature>
<name>A0A090L812_STRRB</name>
<feature type="compositionally biased region" description="Polar residues" evidence="7">
    <location>
        <begin position="371"/>
        <end position="392"/>
    </location>
</feature>
<feature type="region of interest" description="Disordered" evidence="7">
    <location>
        <begin position="342"/>
        <end position="394"/>
    </location>
</feature>
<sequence>MTSYICKNQFRISNSSTSSLFSAATSPSIYGSDFSPNMEQQQQQRNRDYLSTPDSAISLNDNLSISPKVEYDMFSQSNEALPSNNSSSNNFYHQQQSPYDYPDYHSSGSVTSHMNISATKEYLNNVIGSNLHDPYCLPHPPQSSNPLVQLESFTKEALSNVIPFPKTNISLQNDYSTTGKSASGFIKPPCSYPCLIAIALNNAVTNRLNVSELYEFIQYYFPFFQRAPEGWKNSVRHNLSTNGWFNKVDEGRSGYAGRRSFLWGFTNPGVKDKAMSDVKKQVVKKYKDMCDSIICSGLLEPLLNGERSFYPNSCHQSPFIGCNGTGINGYIKRDSDYSCDRDRGYHSQPNFSTGSPLVGNQKVSRKRSHRMIQSNSCVESNSPYGNDSTSYQPEVKKEYDGNRSYSSNTSNDSNRLLSQSIPNYMIQYNFPFNGDGSQGQFNLYRQQFPPIYSVASGVDYSYNLPKYQPIPAQNGVDYYSTTSTTRSENYPPVVDNCCKKEAKDLVNNTSITSGSSSSTISTSGQGTAHHDISTGSWNQNQSSPSPSTPHHQSTESLEKTPTKSEPYIDEVLNEFFIPTHSISL</sequence>
<dbReference type="InterPro" id="IPR030456">
    <property type="entry name" value="TF_fork_head_CS_2"/>
</dbReference>
<dbReference type="Gene3D" id="1.10.10.10">
    <property type="entry name" value="Winged helix-like DNA-binding domain superfamily/Winged helix DNA-binding domain"/>
    <property type="match status" value="1"/>
</dbReference>
<comment type="subcellular location">
    <subcellularLocation>
        <location evidence="1 6">Nucleus</location>
    </subcellularLocation>
</comment>
<dbReference type="InterPro" id="IPR036390">
    <property type="entry name" value="WH_DNA-bd_sf"/>
</dbReference>
<dbReference type="PANTHER" id="PTHR13962">
    <property type="entry name" value="FORKHEAD BOX PROTEIN N3-LIKE PROTEIN-RELATED"/>
    <property type="match status" value="1"/>
</dbReference>
<evidence type="ECO:0000259" key="8">
    <source>
        <dbReference type="PROSITE" id="PS50039"/>
    </source>
</evidence>
<evidence type="ECO:0000313" key="9">
    <source>
        <dbReference type="EMBL" id="CEF65941.1"/>
    </source>
</evidence>
<evidence type="ECO:0000256" key="7">
    <source>
        <dbReference type="SAM" id="MobiDB-lite"/>
    </source>
</evidence>
<dbReference type="Pfam" id="PF00250">
    <property type="entry name" value="Forkhead"/>
    <property type="match status" value="1"/>
</dbReference>
<organism evidence="9">
    <name type="scientific">Strongyloides ratti</name>
    <name type="common">Parasitic roundworm</name>
    <dbReference type="NCBI Taxonomy" id="34506"/>
    <lineage>
        <taxon>Eukaryota</taxon>
        <taxon>Metazoa</taxon>
        <taxon>Ecdysozoa</taxon>
        <taxon>Nematoda</taxon>
        <taxon>Chromadorea</taxon>
        <taxon>Rhabditida</taxon>
        <taxon>Tylenchina</taxon>
        <taxon>Panagrolaimomorpha</taxon>
        <taxon>Strongyloidoidea</taxon>
        <taxon>Strongyloididae</taxon>
        <taxon>Strongyloides</taxon>
    </lineage>
</organism>
<keyword evidence="2" id="KW-0805">Transcription regulation</keyword>
<dbReference type="SMART" id="SM00339">
    <property type="entry name" value="FH"/>
    <property type="match status" value="1"/>
</dbReference>
<evidence type="ECO:0000313" key="10">
    <source>
        <dbReference type="Proteomes" id="UP000035682"/>
    </source>
</evidence>
<dbReference type="SUPFAM" id="SSF46785">
    <property type="entry name" value="Winged helix' DNA-binding domain"/>
    <property type="match status" value="1"/>
</dbReference>
<evidence type="ECO:0000256" key="6">
    <source>
        <dbReference type="PROSITE-ProRule" id="PRU00089"/>
    </source>
</evidence>
<dbReference type="PANTHER" id="PTHR13962:SF17">
    <property type="entry name" value="FORKHEAD BOX PROTEIN N4"/>
    <property type="match status" value="1"/>
</dbReference>
<dbReference type="InterPro" id="IPR036388">
    <property type="entry name" value="WH-like_DNA-bd_sf"/>
</dbReference>
<feature type="region of interest" description="Disordered" evidence="7">
    <location>
        <begin position="78"/>
        <end position="98"/>
    </location>
</feature>
<protein>
    <submittedName>
        <fullName evidence="9 11">DOMINA protein</fullName>
    </submittedName>
</protein>